<evidence type="ECO:0000313" key="1">
    <source>
        <dbReference type="EMBL" id="ABA81624.1"/>
    </source>
</evidence>
<evidence type="ECO:0000313" key="2">
    <source>
        <dbReference type="Proteomes" id="UP000002703"/>
    </source>
</evidence>
<accession>Q3IV10</accession>
<keyword evidence="2" id="KW-1185">Reference proteome</keyword>
<name>Q3IV10_CERS4</name>
<sequence>MKIKLIYTPTADPTSPWDYLYILKGFFDSKTDCRITVCGLNITGLLYLFQPKWIETCWDRLNERVLQFEARNKLSTLQQLEFDAAINPHKSPDASDVTCYSLGPLKYIASANGWYWEGSSYA</sequence>
<organism evidence="1 2">
    <name type="scientific">Cereibacter sphaeroides (strain ATCC 17023 / DSM 158 / JCM 6121 / CCUG 31486 / LMG 2827 / NBRC 12203 / NCIMB 8253 / ATH 2.4.1.)</name>
    <name type="common">Rhodobacter sphaeroides</name>
    <dbReference type="NCBI Taxonomy" id="272943"/>
    <lineage>
        <taxon>Bacteria</taxon>
        <taxon>Pseudomonadati</taxon>
        <taxon>Pseudomonadota</taxon>
        <taxon>Alphaproteobacteria</taxon>
        <taxon>Rhodobacterales</taxon>
        <taxon>Paracoccaceae</taxon>
        <taxon>Cereibacter</taxon>
    </lineage>
</organism>
<dbReference type="AlphaFoldDB" id="Q3IV10"/>
<keyword evidence="1" id="KW-0614">Plasmid</keyword>
<dbReference type="EMBL" id="CP000147">
    <property type="protein sequence ID" value="ABA81624.1"/>
    <property type="molecule type" value="Genomic_DNA"/>
</dbReference>
<dbReference type="GeneID" id="3711878"/>
<geneLocation type="plasmid" evidence="2">
    <name>pRS241d</name>
</geneLocation>
<protein>
    <submittedName>
        <fullName evidence="1">Uncharacterized protein</fullName>
    </submittedName>
</protein>
<dbReference type="EnsemblBacteria" id="ABA81624">
    <property type="protein sequence ID" value="ABA81624"/>
    <property type="gene ID" value="RSP_4160"/>
</dbReference>
<dbReference type="KEGG" id="rsp:RSP_4160"/>
<dbReference type="Proteomes" id="UP000002703">
    <property type="component" value="Plasmid D"/>
</dbReference>
<proteinExistence type="predicted"/>
<reference evidence="2" key="1">
    <citation type="submission" date="2005-09" db="EMBL/GenBank/DDBJ databases">
        <title>Complete sequence of plasmid D of Rhodobacter sphaeroides 2.4.1.</title>
        <authorList>
            <person name="Copeland A."/>
            <person name="Lucas S."/>
            <person name="Lapidus A."/>
            <person name="Barry K."/>
            <person name="Detter J.C."/>
            <person name="Glavina T."/>
            <person name="Hammon N."/>
            <person name="Israni S."/>
            <person name="Pitluck S."/>
            <person name="Richardson P."/>
            <person name="Mackenzie C."/>
            <person name="Choudhary M."/>
            <person name="Larimer F."/>
            <person name="Hauser L.J."/>
            <person name="Land M."/>
            <person name="Donohue T.J."/>
            <person name="Kaplan S."/>
        </authorList>
    </citation>
    <scope>NUCLEOTIDE SEQUENCE [LARGE SCALE GENOMIC DNA]</scope>
    <source>
        <strain evidence="2">ATCC 17023 / DSM 158 / JCM 6121 / CCUG 31486 / LMG 2827 / NBRC 12203 / NCIMB 8253 / ATH 2.4.1.</strain>
        <plasmid evidence="2">pRS241d</plasmid>
    </source>
</reference>
<gene>
    <name evidence="1" type="ORF">RSP_4160</name>
</gene>
<dbReference type="OrthoDB" id="9801424at2"/>
<dbReference type="RefSeq" id="WP_011331431.1">
    <property type="nucleotide sequence ID" value="NC_007490.2"/>
</dbReference>
<dbReference type="PATRIC" id="fig|272943.9.peg.214"/>